<keyword evidence="4" id="KW-0418">Kinase</keyword>
<organism evidence="8 9">
    <name type="scientific">Lymnaea stagnalis</name>
    <name type="common">Great pond snail</name>
    <name type="synonym">Helix stagnalis</name>
    <dbReference type="NCBI Taxonomy" id="6523"/>
    <lineage>
        <taxon>Eukaryota</taxon>
        <taxon>Metazoa</taxon>
        <taxon>Spiralia</taxon>
        <taxon>Lophotrochozoa</taxon>
        <taxon>Mollusca</taxon>
        <taxon>Gastropoda</taxon>
        <taxon>Heterobranchia</taxon>
        <taxon>Euthyneura</taxon>
        <taxon>Panpulmonata</taxon>
        <taxon>Hygrophila</taxon>
        <taxon>Lymnaeoidea</taxon>
        <taxon>Lymnaeidae</taxon>
        <taxon>Lymnaea</taxon>
    </lineage>
</organism>
<dbReference type="InterPro" id="IPR000719">
    <property type="entry name" value="Prot_kinase_dom"/>
</dbReference>
<dbReference type="GO" id="GO:0035556">
    <property type="term" value="P:intracellular signal transduction"/>
    <property type="evidence" value="ECO:0007669"/>
    <property type="project" value="UniProtKB-ARBA"/>
</dbReference>
<keyword evidence="1" id="KW-0723">Serine/threonine-protein kinase</keyword>
<dbReference type="Pfam" id="PF00069">
    <property type="entry name" value="Pkinase"/>
    <property type="match status" value="2"/>
</dbReference>
<feature type="binding site" evidence="6">
    <location>
        <position position="79"/>
    </location>
    <ligand>
        <name>ATP</name>
        <dbReference type="ChEBI" id="CHEBI:30616"/>
    </ligand>
</feature>
<evidence type="ECO:0000256" key="2">
    <source>
        <dbReference type="ARBA" id="ARBA00022679"/>
    </source>
</evidence>
<dbReference type="PROSITE" id="PS50011">
    <property type="entry name" value="PROTEIN_KINASE_DOM"/>
    <property type="match status" value="2"/>
</dbReference>
<evidence type="ECO:0000313" key="8">
    <source>
        <dbReference type="EMBL" id="CAL1536052.1"/>
    </source>
</evidence>
<accession>A0AAV2HRA0</accession>
<dbReference type="PANTHER" id="PTHR11584:SF369">
    <property type="entry name" value="MITOGEN-ACTIVATED PROTEIN KINASE KINASE KINASE 19-RELATED"/>
    <property type="match status" value="1"/>
</dbReference>
<dbReference type="GO" id="GO:0004674">
    <property type="term" value="F:protein serine/threonine kinase activity"/>
    <property type="evidence" value="ECO:0007669"/>
    <property type="project" value="UniProtKB-KW"/>
</dbReference>
<dbReference type="Gene3D" id="1.10.510.10">
    <property type="entry name" value="Transferase(Phosphotransferase) domain 1"/>
    <property type="match status" value="2"/>
</dbReference>
<gene>
    <name evidence="8" type="ORF">GSLYS_00009965001</name>
</gene>
<evidence type="ECO:0000256" key="1">
    <source>
        <dbReference type="ARBA" id="ARBA00022527"/>
    </source>
</evidence>
<evidence type="ECO:0000256" key="5">
    <source>
        <dbReference type="ARBA" id="ARBA00022840"/>
    </source>
</evidence>
<dbReference type="EMBL" id="CAXITT010000219">
    <property type="protein sequence ID" value="CAL1536052.1"/>
    <property type="molecule type" value="Genomic_DNA"/>
</dbReference>
<dbReference type="InterPro" id="IPR008271">
    <property type="entry name" value="Ser/Thr_kinase_AS"/>
</dbReference>
<keyword evidence="9" id="KW-1185">Reference proteome</keyword>
<evidence type="ECO:0000256" key="4">
    <source>
        <dbReference type="ARBA" id="ARBA00022777"/>
    </source>
</evidence>
<evidence type="ECO:0000313" key="9">
    <source>
        <dbReference type="Proteomes" id="UP001497497"/>
    </source>
</evidence>
<keyword evidence="5 6" id="KW-0067">ATP-binding</keyword>
<dbReference type="InterPro" id="IPR011009">
    <property type="entry name" value="Kinase-like_dom_sf"/>
</dbReference>
<proteinExistence type="predicted"/>
<dbReference type="PROSITE" id="PS00108">
    <property type="entry name" value="PROTEIN_KINASE_ST"/>
    <property type="match status" value="1"/>
</dbReference>
<dbReference type="PANTHER" id="PTHR11584">
    <property type="entry name" value="SERINE/THREONINE PROTEIN KINASE"/>
    <property type="match status" value="1"/>
</dbReference>
<evidence type="ECO:0000256" key="3">
    <source>
        <dbReference type="ARBA" id="ARBA00022741"/>
    </source>
</evidence>
<dbReference type="PROSITE" id="PS00107">
    <property type="entry name" value="PROTEIN_KINASE_ATP"/>
    <property type="match status" value="2"/>
</dbReference>
<dbReference type="GO" id="GO:0005524">
    <property type="term" value="F:ATP binding"/>
    <property type="evidence" value="ECO:0007669"/>
    <property type="project" value="UniProtKB-UniRule"/>
</dbReference>
<dbReference type="SUPFAM" id="SSF56112">
    <property type="entry name" value="Protein kinase-like (PK-like)"/>
    <property type="match status" value="2"/>
</dbReference>
<keyword evidence="2" id="KW-0808">Transferase</keyword>
<feature type="domain" description="Protein kinase" evidence="7">
    <location>
        <begin position="48"/>
        <end position="306"/>
    </location>
</feature>
<evidence type="ECO:0000259" key="7">
    <source>
        <dbReference type="PROSITE" id="PS50011"/>
    </source>
</evidence>
<feature type="binding site" evidence="6">
    <location>
        <position position="350"/>
    </location>
    <ligand>
        <name>ATP</name>
        <dbReference type="ChEBI" id="CHEBI:30616"/>
    </ligand>
</feature>
<dbReference type="Proteomes" id="UP001497497">
    <property type="component" value="Unassembled WGS sequence"/>
</dbReference>
<dbReference type="InterPro" id="IPR017441">
    <property type="entry name" value="Protein_kinase_ATP_BS"/>
</dbReference>
<name>A0AAV2HRA0_LYMST</name>
<sequence length="595" mass="67792">MFKNDVLTRDWDFVYQSFSGDIFFVDGMGDTTDESILESLAPEVPMFWSRGSKIGRGSFGDVFLVKDRDRPTDVRFIVKDVQVSTAKKDRHKNITELEVYKYLYHRRIVAFHGFIQHNDTLSIFMTYMPKGTLAQYINVNDVLNEDKIRTFTRQILEGVSYLHTRKIPIIHRDIKAQNVLLEDDINIRLADFGVSKMLKDNTQARTCTGTYNWMAPEVIEASQDKPYCLKADIWSVGCTVIEMATKEPPFPKLSNLEIIRAVSGGARPDYNLPEIPQVLKSFLGKTFAETASERPSAEELLLDDFMTESQISNKIPNDRDRGELIGEGSFGRVYLVRDLERPREDRIAVKEIDIDAGKRETIMDLFRKEANTLMNINHERIVPFYGYFQSRNVLSVYMGNMKKGSLADYILKNNQKLGEDKVKLFCRQILEGVQHLHEQGIIHKDITSKHVLVENENSVKLGCISVSKTLRAHSSTKAMLILDSIAGCVSSANWMAPETVNGIVENKQLDHKADIWSVGCVVVEMVTGSPPTLALKSSLYTLKLKEVPLAYSLPESSPQSLRIFLNKTFEFDPRHRPDAKELLDDDIFCQRMQPL</sequence>
<keyword evidence="3 6" id="KW-0547">Nucleotide-binding</keyword>
<evidence type="ECO:0000256" key="6">
    <source>
        <dbReference type="PROSITE-ProRule" id="PRU10141"/>
    </source>
</evidence>
<comment type="caution">
    <text evidence="8">The sequence shown here is derived from an EMBL/GenBank/DDBJ whole genome shotgun (WGS) entry which is preliminary data.</text>
</comment>
<feature type="domain" description="Protein kinase" evidence="7">
    <location>
        <begin position="319"/>
        <end position="588"/>
    </location>
</feature>
<dbReference type="SMART" id="SM00220">
    <property type="entry name" value="S_TKc"/>
    <property type="match status" value="2"/>
</dbReference>
<reference evidence="8 9" key="1">
    <citation type="submission" date="2024-04" db="EMBL/GenBank/DDBJ databases">
        <authorList>
            <consortium name="Genoscope - CEA"/>
            <person name="William W."/>
        </authorList>
    </citation>
    <scope>NUCLEOTIDE SEQUENCE [LARGE SCALE GENOMIC DNA]</scope>
</reference>
<dbReference type="AlphaFoldDB" id="A0AAV2HRA0"/>
<protein>
    <recommendedName>
        <fullName evidence="7">Protein kinase domain-containing protein</fullName>
    </recommendedName>
</protein>